<dbReference type="InterPro" id="IPR036388">
    <property type="entry name" value="WH-like_DNA-bd_sf"/>
</dbReference>
<protein>
    <recommendedName>
        <fullName evidence="1">HTH luxR-type domain-containing protein</fullName>
    </recommendedName>
</protein>
<accession>A0A0M6YAX7</accession>
<dbReference type="InterPro" id="IPR000792">
    <property type="entry name" value="Tscrpt_reg_LuxR_C"/>
</dbReference>
<dbReference type="RefSeq" id="WP_055661284.1">
    <property type="nucleotide sequence ID" value="NZ_CXST01000006.1"/>
</dbReference>
<evidence type="ECO:0000313" key="2">
    <source>
        <dbReference type="EMBL" id="CTQ47232.1"/>
    </source>
</evidence>
<dbReference type="GO" id="GO:0003677">
    <property type="term" value="F:DNA binding"/>
    <property type="evidence" value="ECO:0007669"/>
    <property type="project" value="InterPro"/>
</dbReference>
<organism evidence="2 3">
    <name type="scientific">Roseibium aggregatum</name>
    <dbReference type="NCBI Taxonomy" id="187304"/>
    <lineage>
        <taxon>Bacteria</taxon>
        <taxon>Pseudomonadati</taxon>
        <taxon>Pseudomonadota</taxon>
        <taxon>Alphaproteobacteria</taxon>
        <taxon>Hyphomicrobiales</taxon>
        <taxon>Stappiaceae</taxon>
        <taxon>Roseibium</taxon>
    </lineage>
</organism>
<reference evidence="3" key="1">
    <citation type="submission" date="2015-07" db="EMBL/GenBank/DDBJ databases">
        <authorList>
            <person name="Rodrigo-Torres Lidia"/>
            <person name="Arahal R.David."/>
        </authorList>
    </citation>
    <scope>NUCLEOTIDE SEQUENCE [LARGE SCALE GENOMIC DNA]</scope>
    <source>
        <strain evidence="3">CECT 4801</strain>
    </source>
</reference>
<dbReference type="Gene3D" id="1.10.10.10">
    <property type="entry name" value="Winged helix-like DNA-binding domain superfamily/Winged helix DNA-binding domain"/>
    <property type="match status" value="1"/>
</dbReference>
<dbReference type="GO" id="GO:0006355">
    <property type="term" value="P:regulation of DNA-templated transcription"/>
    <property type="evidence" value="ECO:0007669"/>
    <property type="project" value="InterPro"/>
</dbReference>
<dbReference type="Proteomes" id="UP000048926">
    <property type="component" value="Unassembled WGS sequence"/>
</dbReference>
<dbReference type="SUPFAM" id="SSF46894">
    <property type="entry name" value="C-terminal effector domain of the bipartite response regulators"/>
    <property type="match status" value="1"/>
</dbReference>
<proteinExistence type="predicted"/>
<dbReference type="AlphaFoldDB" id="A0A0M6YAX7"/>
<sequence>MLGAFDERVRAALDIWSSDPDTPANKIEDAERFRRLVDTPRMNLQALSMGASDPMEFQMAVLIESFDIHRDGSQTLGSFPDRQYITEHVVRDYLHAAETGHPKIDRIATRIRDQYVVYDRLILPKKRKSKTGRSDWAVAISLPEINIPAPISPPRLLDRDHDILNLLVMGMATKEIAHSLEMSPKAVEHRLHDLKKSYAAKTLSHLAAIAIVTALAK</sequence>
<feature type="domain" description="HTH luxR-type" evidence="1">
    <location>
        <begin position="153"/>
        <end position="210"/>
    </location>
</feature>
<dbReference type="InterPro" id="IPR016032">
    <property type="entry name" value="Sig_transdc_resp-reg_C-effctor"/>
</dbReference>
<gene>
    <name evidence="2" type="ORF">LAL4801_05694</name>
</gene>
<dbReference type="SMART" id="SM00421">
    <property type="entry name" value="HTH_LUXR"/>
    <property type="match status" value="1"/>
</dbReference>
<name>A0A0M6YAX7_9HYPH</name>
<evidence type="ECO:0000259" key="1">
    <source>
        <dbReference type="SMART" id="SM00421"/>
    </source>
</evidence>
<dbReference type="EMBL" id="CXST01000006">
    <property type="protein sequence ID" value="CTQ47232.1"/>
    <property type="molecule type" value="Genomic_DNA"/>
</dbReference>
<keyword evidence="3" id="KW-1185">Reference proteome</keyword>
<evidence type="ECO:0000313" key="3">
    <source>
        <dbReference type="Proteomes" id="UP000048926"/>
    </source>
</evidence>